<protein>
    <submittedName>
        <fullName evidence="1">Uncharacterized protein</fullName>
    </submittedName>
</protein>
<gene>
    <name evidence="1" type="ORF">Cvel_29351</name>
</gene>
<sequence length="84" mass="9688">MWRRRTTFSAPKNIVVPYLLHTVNQPNLLDVLIRNAPGVGLFVLRSSTKDVLPAYHAWAERTKEERQISHGVRLSMDLMYQKGV</sequence>
<reference evidence="1" key="1">
    <citation type="submission" date="2014-11" db="EMBL/GenBank/DDBJ databases">
        <authorList>
            <person name="Otto D Thomas"/>
            <person name="Naeem Raeece"/>
        </authorList>
    </citation>
    <scope>NUCLEOTIDE SEQUENCE</scope>
</reference>
<name>A0A0G4HN03_9ALVE</name>
<accession>A0A0G4HN03</accession>
<dbReference type="VEuPathDB" id="CryptoDB:Cvel_29351"/>
<dbReference type="EMBL" id="CDMZ01003224">
    <property type="protein sequence ID" value="CEM45574.1"/>
    <property type="molecule type" value="Genomic_DNA"/>
</dbReference>
<organism evidence="1">
    <name type="scientific">Chromera velia CCMP2878</name>
    <dbReference type="NCBI Taxonomy" id="1169474"/>
    <lineage>
        <taxon>Eukaryota</taxon>
        <taxon>Sar</taxon>
        <taxon>Alveolata</taxon>
        <taxon>Colpodellida</taxon>
        <taxon>Chromeraceae</taxon>
        <taxon>Chromera</taxon>
    </lineage>
</organism>
<dbReference type="AlphaFoldDB" id="A0A0G4HN03"/>
<proteinExistence type="predicted"/>
<evidence type="ECO:0000313" key="1">
    <source>
        <dbReference type="EMBL" id="CEM45574.1"/>
    </source>
</evidence>